<accession>A0ABY5KQH2</accession>
<reference evidence="2 3" key="1">
    <citation type="submission" date="2022-07" db="EMBL/GenBank/DDBJ databases">
        <title>Novel species in genus cellulomonas.</title>
        <authorList>
            <person name="Ye L."/>
        </authorList>
    </citation>
    <scope>NUCLEOTIDE SEQUENCE [LARGE SCALE GENOMIC DNA]</scope>
    <source>
        <strain evidence="3">zg-B89</strain>
    </source>
</reference>
<evidence type="ECO:0000256" key="1">
    <source>
        <dbReference type="SAM" id="MobiDB-lite"/>
    </source>
</evidence>
<protein>
    <submittedName>
        <fullName evidence="2">PadR family transcriptional regulator</fullName>
    </submittedName>
</protein>
<organism evidence="2 3">
    <name type="scientific">Cellulomonas xiejunii</name>
    <dbReference type="NCBI Taxonomy" id="2968083"/>
    <lineage>
        <taxon>Bacteria</taxon>
        <taxon>Bacillati</taxon>
        <taxon>Actinomycetota</taxon>
        <taxon>Actinomycetes</taxon>
        <taxon>Micrococcales</taxon>
        <taxon>Cellulomonadaceae</taxon>
        <taxon>Cellulomonas</taxon>
    </lineage>
</organism>
<dbReference type="InterPro" id="IPR036388">
    <property type="entry name" value="WH-like_DNA-bd_sf"/>
</dbReference>
<gene>
    <name evidence="2" type="ORF">NP048_04690</name>
</gene>
<dbReference type="InterPro" id="IPR036390">
    <property type="entry name" value="WH_DNA-bd_sf"/>
</dbReference>
<evidence type="ECO:0000313" key="2">
    <source>
        <dbReference type="EMBL" id="UUI72752.1"/>
    </source>
</evidence>
<sequence length="65" mass="7622">MRLRSRGWGDMTWQESPTGRPRRYHRLTDPGRAARGAFVEVWRHYRTAVDRLLEGPPARPRSPPP</sequence>
<dbReference type="RefSeq" id="WP_227578330.1">
    <property type="nucleotide sequence ID" value="NZ_CP101987.1"/>
</dbReference>
<dbReference type="SUPFAM" id="SSF46785">
    <property type="entry name" value="Winged helix' DNA-binding domain"/>
    <property type="match status" value="1"/>
</dbReference>
<evidence type="ECO:0000313" key="3">
    <source>
        <dbReference type="Proteomes" id="UP001316384"/>
    </source>
</evidence>
<keyword evidence="3" id="KW-1185">Reference proteome</keyword>
<feature type="region of interest" description="Disordered" evidence="1">
    <location>
        <begin position="1"/>
        <end position="28"/>
    </location>
</feature>
<proteinExistence type="predicted"/>
<dbReference type="EMBL" id="CP101987">
    <property type="protein sequence ID" value="UUI72752.1"/>
    <property type="molecule type" value="Genomic_DNA"/>
</dbReference>
<dbReference type="Gene3D" id="1.10.10.10">
    <property type="entry name" value="Winged helix-like DNA-binding domain superfamily/Winged helix DNA-binding domain"/>
    <property type="match status" value="1"/>
</dbReference>
<name>A0ABY5KQH2_9CELL</name>
<dbReference type="Proteomes" id="UP001316384">
    <property type="component" value="Chromosome"/>
</dbReference>